<dbReference type="EMBL" id="JACHYB010000002">
    <property type="protein sequence ID" value="MBB3187972.1"/>
    <property type="molecule type" value="Genomic_DNA"/>
</dbReference>
<dbReference type="AlphaFoldDB" id="A0A7W5DRY3"/>
<evidence type="ECO:0000313" key="3">
    <source>
        <dbReference type="Proteomes" id="UP000544222"/>
    </source>
</evidence>
<keyword evidence="3" id="KW-1185">Reference proteome</keyword>
<name>A0A7W5DRY3_9PORP</name>
<proteinExistence type="predicted"/>
<organism evidence="2 3">
    <name type="scientific">Microbacter margulisiae</name>
    <dbReference type="NCBI Taxonomy" id="1350067"/>
    <lineage>
        <taxon>Bacteria</taxon>
        <taxon>Pseudomonadati</taxon>
        <taxon>Bacteroidota</taxon>
        <taxon>Bacteroidia</taxon>
        <taxon>Bacteroidales</taxon>
        <taxon>Porphyromonadaceae</taxon>
        <taxon>Microbacter</taxon>
    </lineage>
</organism>
<evidence type="ECO:0000313" key="2">
    <source>
        <dbReference type="EMBL" id="MBB3187972.1"/>
    </source>
</evidence>
<protein>
    <submittedName>
        <fullName evidence="2">Flp pilus assembly protein TadG</fullName>
    </submittedName>
</protein>
<dbReference type="Proteomes" id="UP000544222">
    <property type="component" value="Unassembled WGS sequence"/>
</dbReference>
<accession>A0A7W5DRY3</accession>
<feature type="signal peptide" evidence="1">
    <location>
        <begin position="1"/>
        <end position="21"/>
    </location>
</feature>
<dbReference type="RefSeq" id="WP_183413771.1">
    <property type="nucleotide sequence ID" value="NZ_JACHYB010000002.1"/>
</dbReference>
<reference evidence="2 3" key="1">
    <citation type="submission" date="2020-08" db="EMBL/GenBank/DDBJ databases">
        <title>Genomic Encyclopedia of Type Strains, Phase IV (KMG-IV): sequencing the most valuable type-strain genomes for metagenomic binning, comparative biology and taxonomic classification.</title>
        <authorList>
            <person name="Goeker M."/>
        </authorList>
    </citation>
    <scope>NUCLEOTIDE SEQUENCE [LARGE SCALE GENOMIC DNA]</scope>
    <source>
        <strain evidence="2 3">DSM 27471</strain>
    </source>
</reference>
<dbReference type="Pfam" id="PF06045">
    <property type="entry name" value="Rhamnogal_lyase"/>
    <property type="match status" value="1"/>
</dbReference>
<keyword evidence="1" id="KW-0732">Signal</keyword>
<sequence>MRYWLYILIFTLMATVSFVYAQTNVTATVDTVNRTTSMSNGILSITINNKGQVNALIYKGKDLVNASKGGRFYLSYNDQNGYHELSPDKVHIQKQTDNYAEVVYTKSNGNLILSQGFIMLKNVSGLYGYVIVKGTVTPVNLQEMRIVYRVDPNSFDYSYVTNRR</sequence>
<evidence type="ECO:0000256" key="1">
    <source>
        <dbReference type="SAM" id="SignalP"/>
    </source>
</evidence>
<comment type="caution">
    <text evidence="2">The sequence shown here is derived from an EMBL/GenBank/DDBJ whole genome shotgun (WGS) entry which is preliminary data.</text>
</comment>
<gene>
    <name evidence="2" type="ORF">FHX64_002170</name>
</gene>
<feature type="chain" id="PRO_5031513491" evidence="1">
    <location>
        <begin position="22"/>
        <end position="164"/>
    </location>
</feature>
<dbReference type="InterPro" id="IPR010325">
    <property type="entry name" value="Rhamnogal_lyase"/>
</dbReference>